<accession>A0A9D9NQR0</accession>
<feature type="transmembrane region" description="Helical" evidence="7">
    <location>
        <begin position="108"/>
        <end position="128"/>
    </location>
</feature>
<organism evidence="8 9">
    <name type="scientific">Candidatus Merdivivens faecigallinarum</name>
    <dbReference type="NCBI Taxonomy" id="2840871"/>
    <lineage>
        <taxon>Bacteria</taxon>
        <taxon>Pseudomonadati</taxon>
        <taxon>Bacteroidota</taxon>
        <taxon>Bacteroidia</taxon>
        <taxon>Bacteroidales</taxon>
        <taxon>Muribaculaceae</taxon>
        <taxon>Muribaculaceae incertae sedis</taxon>
        <taxon>Candidatus Merdivivens</taxon>
    </lineage>
</organism>
<evidence type="ECO:0000256" key="3">
    <source>
        <dbReference type="ARBA" id="ARBA00022475"/>
    </source>
</evidence>
<feature type="transmembrane region" description="Helical" evidence="7">
    <location>
        <begin position="140"/>
        <end position="173"/>
    </location>
</feature>
<comment type="subcellular location">
    <subcellularLocation>
        <location evidence="1">Cell membrane</location>
        <topology evidence="1">Multi-pass membrane protein</topology>
    </subcellularLocation>
</comment>
<dbReference type="InterPro" id="IPR052518">
    <property type="entry name" value="CHR_Transporter"/>
</dbReference>
<keyword evidence="5 7" id="KW-1133">Transmembrane helix</keyword>
<gene>
    <name evidence="8" type="ORF">IAC87_07120</name>
</gene>
<protein>
    <submittedName>
        <fullName evidence="8">Chromate transporter</fullName>
    </submittedName>
</protein>
<dbReference type="GO" id="GO:0005886">
    <property type="term" value="C:plasma membrane"/>
    <property type="evidence" value="ECO:0007669"/>
    <property type="project" value="UniProtKB-SubCell"/>
</dbReference>
<reference evidence="8" key="1">
    <citation type="submission" date="2020-10" db="EMBL/GenBank/DDBJ databases">
        <authorList>
            <person name="Gilroy R."/>
        </authorList>
    </citation>
    <scope>NUCLEOTIDE SEQUENCE</scope>
    <source>
        <strain evidence="8">B3-2255</strain>
    </source>
</reference>
<dbReference type="PANTHER" id="PTHR43663">
    <property type="entry name" value="CHROMATE TRANSPORT PROTEIN-RELATED"/>
    <property type="match status" value="1"/>
</dbReference>
<dbReference type="AlphaFoldDB" id="A0A9D9NQR0"/>
<dbReference type="Pfam" id="PF02417">
    <property type="entry name" value="Chromate_transp"/>
    <property type="match status" value="1"/>
</dbReference>
<reference evidence="8" key="2">
    <citation type="journal article" date="2021" name="PeerJ">
        <title>Extensive microbial diversity within the chicken gut microbiome revealed by metagenomics and culture.</title>
        <authorList>
            <person name="Gilroy R."/>
            <person name="Ravi A."/>
            <person name="Getino M."/>
            <person name="Pursley I."/>
            <person name="Horton D.L."/>
            <person name="Alikhan N.F."/>
            <person name="Baker D."/>
            <person name="Gharbi K."/>
            <person name="Hall N."/>
            <person name="Watson M."/>
            <person name="Adriaenssens E.M."/>
            <person name="Foster-Nyarko E."/>
            <person name="Jarju S."/>
            <person name="Secka A."/>
            <person name="Antonio M."/>
            <person name="Oren A."/>
            <person name="Chaudhuri R.R."/>
            <person name="La Ragione R."/>
            <person name="Hildebrand F."/>
            <person name="Pallen M.J."/>
        </authorList>
    </citation>
    <scope>NUCLEOTIDE SEQUENCE</scope>
    <source>
        <strain evidence="8">B3-2255</strain>
    </source>
</reference>
<feature type="transmembrane region" description="Helical" evidence="7">
    <location>
        <begin position="7"/>
        <end position="29"/>
    </location>
</feature>
<dbReference type="Proteomes" id="UP000823772">
    <property type="component" value="Unassembled WGS sequence"/>
</dbReference>
<proteinExistence type="inferred from homology"/>
<dbReference type="GO" id="GO:0015109">
    <property type="term" value="F:chromate transmembrane transporter activity"/>
    <property type="evidence" value="ECO:0007669"/>
    <property type="project" value="InterPro"/>
</dbReference>
<comment type="similarity">
    <text evidence="2">Belongs to the chromate ion transporter (CHR) (TC 2.A.51) family.</text>
</comment>
<evidence type="ECO:0000256" key="1">
    <source>
        <dbReference type="ARBA" id="ARBA00004651"/>
    </source>
</evidence>
<evidence type="ECO:0000256" key="4">
    <source>
        <dbReference type="ARBA" id="ARBA00022692"/>
    </source>
</evidence>
<evidence type="ECO:0000256" key="7">
    <source>
        <dbReference type="SAM" id="Phobius"/>
    </source>
</evidence>
<evidence type="ECO:0000256" key="5">
    <source>
        <dbReference type="ARBA" id="ARBA00022989"/>
    </source>
</evidence>
<keyword evidence="4 7" id="KW-0812">Transmembrane</keyword>
<evidence type="ECO:0000313" key="9">
    <source>
        <dbReference type="Proteomes" id="UP000823772"/>
    </source>
</evidence>
<keyword evidence="6 7" id="KW-0472">Membrane</keyword>
<feature type="transmembrane region" description="Helical" evidence="7">
    <location>
        <begin position="49"/>
        <end position="67"/>
    </location>
</feature>
<dbReference type="InterPro" id="IPR003370">
    <property type="entry name" value="Chromate_transpt"/>
</dbReference>
<feature type="transmembrane region" description="Helical" evidence="7">
    <location>
        <begin position="79"/>
        <end position="102"/>
    </location>
</feature>
<evidence type="ECO:0000256" key="2">
    <source>
        <dbReference type="ARBA" id="ARBA00005262"/>
    </source>
</evidence>
<name>A0A9D9NQR0_9BACT</name>
<evidence type="ECO:0000313" key="8">
    <source>
        <dbReference type="EMBL" id="MBO8482297.1"/>
    </source>
</evidence>
<comment type="caution">
    <text evidence="8">The sequence shown here is derived from an EMBL/GenBank/DDBJ whole genome shotgun (WGS) entry which is preliminary data.</text>
</comment>
<keyword evidence="3" id="KW-1003">Cell membrane</keyword>
<evidence type="ECO:0000256" key="6">
    <source>
        <dbReference type="ARBA" id="ARBA00023136"/>
    </source>
</evidence>
<sequence length="188" mass="20455">MKQYLEILWTFSKIGAFTLGGGYAMIPLIQKEVVEKKKWITDDEFTDLIALAQSAPGLLAVNTSIFLGNKLKGIKGAIVATIGSTFPSFAIILAIAMVFKGYQDNETVIAVFKGIRPAVVALIAVPMINMTRKSNKNIWSWVITAAALALVGFLKISPIFILAVSIIGGYIYIKSREDRESRKKGGGK</sequence>
<dbReference type="PANTHER" id="PTHR43663:SF2">
    <property type="entry name" value="CHROMATE TRANSPORT PROTEIN-RELATED"/>
    <property type="match status" value="1"/>
</dbReference>
<dbReference type="EMBL" id="JADILY010000151">
    <property type="protein sequence ID" value="MBO8482297.1"/>
    <property type="molecule type" value="Genomic_DNA"/>
</dbReference>